<dbReference type="CDD" id="cd00207">
    <property type="entry name" value="fer2"/>
    <property type="match status" value="1"/>
</dbReference>
<evidence type="ECO:0000259" key="10">
    <source>
        <dbReference type="PROSITE" id="PS51085"/>
    </source>
</evidence>
<dbReference type="GO" id="GO:0022900">
    <property type="term" value="P:electron transport chain"/>
    <property type="evidence" value="ECO:0007669"/>
    <property type="project" value="InterPro"/>
</dbReference>
<keyword evidence="7 9" id="KW-0408">Iron</keyword>
<comment type="subcellular location">
    <subcellularLocation>
        <location evidence="1 9">Plastid</location>
        <location evidence="1 9">Chloroplast</location>
    </subcellularLocation>
</comment>
<gene>
    <name evidence="14" type="primary">LOC109715745</name>
    <name evidence="11" type="ORF">ACMD2_13869</name>
</gene>
<evidence type="ECO:0000256" key="2">
    <source>
        <dbReference type="ARBA" id="ARBA00007874"/>
    </source>
</evidence>
<evidence type="ECO:0000256" key="3">
    <source>
        <dbReference type="ARBA" id="ARBA00022448"/>
    </source>
</evidence>
<dbReference type="GO" id="GO:0009507">
    <property type="term" value="C:chloroplast"/>
    <property type="evidence" value="ECO:0007669"/>
    <property type="project" value="UniProtKB-SubCell"/>
</dbReference>
<dbReference type="GeneID" id="109715745"/>
<keyword evidence="8 9" id="KW-0411">Iron-sulfur</keyword>
<dbReference type="Gramene" id="Aco008713.1.mrna1">
    <property type="protein sequence ID" value="Aco008713.1.mrna1.cds1"/>
    <property type="gene ID" value="Aco008713.1.path1"/>
</dbReference>
<dbReference type="Proteomes" id="UP000515123">
    <property type="component" value="Linkage group 9"/>
</dbReference>
<accession>A0A199VRD6</accession>
<dbReference type="PROSITE" id="PS51085">
    <property type="entry name" value="2FE2S_FER_2"/>
    <property type="match status" value="1"/>
</dbReference>
<comment type="function">
    <text evidence="9">Ferredoxins are iron-sulfur proteins that transfer electrons in a wide variety of metabolic reactions.</text>
</comment>
<evidence type="ECO:0000256" key="7">
    <source>
        <dbReference type="ARBA" id="ARBA00023004"/>
    </source>
</evidence>
<keyword evidence="13" id="KW-1185">Reference proteome</keyword>
<feature type="domain" description="2Fe-2S ferredoxin-type" evidence="10">
    <location>
        <begin position="58"/>
        <end position="149"/>
    </location>
</feature>
<dbReference type="FunFam" id="3.10.20.30:FF:000014">
    <property type="entry name" value="Ferredoxin"/>
    <property type="match status" value="1"/>
</dbReference>
<evidence type="ECO:0000256" key="9">
    <source>
        <dbReference type="RuleBase" id="RU364001"/>
    </source>
</evidence>
<evidence type="ECO:0000313" key="13">
    <source>
        <dbReference type="Proteomes" id="UP000515123"/>
    </source>
</evidence>
<evidence type="ECO:0000256" key="8">
    <source>
        <dbReference type="ARBA" id="ARBA00023014"/>
    </source>
</evidence>
<dbReference type="Gene3D" id="3.10.20.30">
    <property type="match status" value="1"/>
</dbReference>
<dbReference type="GO" id="GO:0009055">
    <property type="term" value="F:electron transfer activity"/>
    <property type="evidence" value="ECO:0007669"/>
    <property type="project" value="InterPro"/>
</dbReference>
<evidence type="ECO:0000313" key="11">
    <source>
        <dbReference type="EMBL" id="OAY79639.1"/>
    </source>
</evidence>
<dbReference type="NCBIfam" id="TIGR02008">
    <property type="entry name" value="fdx_plant"/>
    <property type="match status" value="1"/>
</dbReference>
<evidence type="ECO:0000256" key="5">
    <source>
        <dbReference type="ARBA" id="ARBA00022723"/>
    </source>
</evidence>
<dbReference type="Proteomes" id="UP000092600">
    <property type="component" value="Unassembled WGS sequence"/>
</dbReference>
<dbReference type="EMBL" id="LSRQ01001043">
    <property type="protein sequence ID" value="OAY79639.1"/>
    <property type="molecule type" value="Genomic_DNA"/>
</dbReference>
<dbReference type="AlphaFoldDB" id="A0A199VRD6"/>
<evidence type="ECO:0000256" key="6">
    <source>
        <dbReference type="ARBA" id="ARBA00022982"/>
    </source>
</evidence>
<dbReference type="PROSITE" id="PS00197">
    <property type="entry name" value="2FE2S_FER_1"/>
    <property type="match status" value="1"/>
</dbReference>
<dbReference type="OrthoDB" id="1885901at2759"/>
<evidence type="ECO:0000313" key="12">
    <source>
        <dbReference type="Proteomes" id="UP000092600"/>
    </source>
</evidence>
<dbReference type="STRING" id="4615.A0A199VRD6"/>
<organism evidence="11 12">
    <name type="scientific">Ananas comosus</name>
    <name type="common">Pineapple</name>
    <name type="synonym">Ananas ananas</name>
    <dbReference type="NCBI Taxonomy" id="4615"/>
    <lineage>
        <taxon>Eukaryota</taxon>
        <taxon>Viridiplantae</taxon>
        <taxon>Streptophyta</taxon>
        <taxon>Embryophyta</taxon>
        <taxon>Tracheophyta</taxon>
        <taxon>Spermatophyta</taxon>
        <taxon>Magnoliopsida</taxon>
        <taxon>Liliopsida</taxon>
        <taxon>Poales</taxon>
        <taxon>Bromeliaceae</taxon>
        <taxon>Bromelioideae</taxon>
        <taxon>Ananas</taxon>
    </lineage>
</organism>
<keyword evidence="5 9" id="KW-0479">Metal-binding</keyword>
<reference evidence="11 12" key="1">
    <citation type="journal article" date="2016" name="DNA Res.">
        <title>The draft genome of MD-2 pineapple using hybrid error correction of long reads.</title>
        <authorList>
            <person name="Redwan R.M."/>
            <person name="Saidin A."/>
            <person name="Kumar S.V."/>
        </authorList>
    </citation>
    <scope>NUCLEOTIDE SEQUENCE [LARGE SCALE GENOMIC DNA]</scope>
    <source>
        <strain evidence="12">cv. MD2</strain>
        <tissue evidence="11">Leaf</tissue>
    </source>
</reference>
<evidence type="ECO:0000256" key="4">
    <source>
        <dbReference type="ARBA" id="ARBA00022714"/>
    </source>
</evidence>
<keyword evidence="3 9" id="KW-0813">Transport</keyword>
<dbReference type="RefSeq" id="XP_020096477.1">
    <property type="nucleotide sequence ID" value="XM_020240888.1"/>
</dbReference>
<dbReference type="SUPFAM" id="SSF54292">
    <property type="entry name" value="2Fe-2S ferredoxin-like"/>
    <property type="match status" value="1"/>
</dbReference>
<keyword evidence="6 9" id="KW-0249">Electron transport</keyword>
<name>A0A199VRD6_ANACO</name>
<dbReference type="GO" id="GO:0051537">
    <property type="term" value="F:2 iron, 2 sulfur cluster binding"/>
    <property type="evidence" value="ECO:0007669"/>
    <property type="project" value="UniProtKB-KW"/>
</dbReference>
<dbReference type="PANTHER" id="PTHR43112">
    <property type="entry name" value="FERREDOXIN"/>
    <property type="match status" value="1"/>
</dbReference>
<proteinExistence type="inferred from homology"/>
<protein>
    <recommendedName>
        <fullName evidence="9">Ferredoxin</fullName>
    </recommendedName>
</protein>
<keyword evidence="9" id="KW-0150">Chloroplast</keyword>
<dbReference type="InterPro" id="IPR010241">
    <property type="entry name" value="Fd_pln"/>
</dbReference>
<evidence type="ECO:0000256" key="1">
    <source>
        <dbReference type="ARBA" id="ARBA00004229"/>
    </source>
</evidence>
<dbReference type="GO" id="GO:0046872">
    <property type="term" value="F:metal ion binding"/>
    <property type="evidence" value="ECO:0007669"/>
    <property type="project" value="UniProtKB-KW"/>
</dbReference>
<dbReference type="Pfam" id="PF00111">
    <property type="entry name" value="Fer2"/>
    <property type="match status" value="1"/>
</dbReference>
<dbReference type="InterPro" id="IPR001041">
    <property type="entry name" value="2Fe-2S_ferredoxin-type"/>
</dbReference>
<comment type="cofactor">
    <cofactor evidence="9">
        <name>[2Fe-2S] cluster</name>
        <dbReference type="ChEBI" id="CHEBI:190135"/>
    </cofactor>
    <text evidence="9">Binds 1 [2Fe-2S] cluster.</text>
</comment>
<dbReference type="InterPro" id="IPR036010">
    <property type="entry name" value="2Fe-2S_ferredoxin-like_sf"/>
</dbReference>
<comment type="similarity">
    <text evidence="2 9">Belongs to the 2Fe2S plant-type ferredoxin family.</text>
</comment>
<sequence>MSSITLSTAIFTPKGGIKSQSLSILPSISTSIGFKSAFPEALLLKSSKCFRTTMMATYKVKLIDPKGQEQVFDAPDDAYILDSAEMAGADMPFSCRAGTCSTCAGRIDSGKVDQSEGSFLDDSHKEKGYVLTCISYPRSDCVIRTHKESELF</sequence>
<dbReference type="InterPro" id="IPR006058">
    <property type="entry name" value="2Fe2S_fd_BS"/>
</dbReference>
<reference evidence="14" key="2">
    <citation type="submission" date="2025-04" db="UniProtKB">
        <authorList>
            <consortium name="RefSeq"/>
        </authorList>
    </citation>
    <scope>IDENTIFICATION</scope>
    <source>
        <tissue evidence="14">Leaf</tissue>
    </source>
</reference>
<evidence type="ECO:0000313" key="14">
    <source>
        <dbReference type="RefSeq" id="XP_020096477.1"/>
    </source>
</evidence>
<keyword evidence="4 9" id="KW-0001">2Fe-2S</keyword>
<dbReference type="PANTHER" id="PTHR43112:SF30">
    <property type="entry name" value="FERREDOXIN-3, CHLOROPLASTIC"/>
    <property type="match status" value="1"/>
</dbReference>
<dbReference type="InterPro" id="IPR012675">
    <property type="entry name" value="Beta-grasp_dom_sf"/>
</dbReference>
<keyword evidence="9" id="KW-0934">Plastid</keyword>